<protein>
    <submittedName>
        <fullName evidence="1">Uncharacterized protein</fullName>
    </submittedName>
</protein>
<organism evidence="1">
    <name type="scientific">Ensete ventricosum</name>
    <name type="common">Abyssinian banana</name>
    <name type="synonym">Musa ensete</name>
    <dbReference type="NCBI Taxonomy" id="4639"/>
    <lineage>
        <taxon>Eukaryota</taxon>
        <taxon>Viridiplantae</taxon>
        <taxon>Streptophyta</taxon>
        <taxon>Embryophyta</taxon>
        <taxon>Tracheophyta</taxon>
        <taxon>Spermatophyta</taxon>
        <taxon>Magnoliopsida</taxon>
        <taxon>Liliopsida</taxon>
        <taxon>Zingiberales</taxon>
        <taxon>Musaceae</taxon>
        <taxon>Ensete</taxon>
    </lineage>
</organism>
<evidence type="ECO:0000313" key="1">
    <source>
        <dbReference type="EMBL" id="RZR72067.1"/>
    </source>
</evidence>
<accession>A0A445MCT7</accession>
<dbReference type="AlphaFoldDB" id="A0A445MCT7"/>
<reference evidence="1" key="1">
    <citation type="journal article" date="2018" name="Data Brief">
        <title>Genome sequence data from 17 accessions of Ensete ventricosum, a staple food crop for millions in Ethiopia.</title>
        <authorList>
            <person name="Yemataw Z."/>
            <person name="Muzemil S."/>
            <person name="Ambachew D."/>
            <person name="Tripathi L."/>
            <person name="Tesfaye K."/>
            <person name="Chala A."/>
            <person name="Farbos A."/>
            <person name="O'Neill P."/>
            <person name="Moore K."/>
            <person name="Grant M."/>
            <person name="Studholme D.J."/>
        </authorList>
    </citation>
    <scope>NUCLEOTIDE SEQUENCE [LARGE SCALE GENOMIC DNA]</scope>
    <source>
        <tissue evidence="1">Leaf</tissue>
    </source>
</reference>
<proteinExistence type="predicted"/>
<dbReference type="Proteomes" id="UP000290560">
    <property type="component" value="Unassembled WGS sequence"/>
</dbReference>
<sequence>MDDGHVACVPHLPHGVTSLARGGKVVDVGRVDMPHTDTMEWLETWNESNEAGEDLVGGVGTFGYPWSDVSSKHVRIQTVTVQL</sequence>
<name>A0A445MCT7_ENSVE</name>
<dbReference type="EMBL" id="KV875625">
    <property type="protein sequence ID" value="RZR72067.1"/>
    <property type="molecule type" value="Genomic_DNA"/>
</dbReference>
<gene>
    <name evidence="1" type="ORF">BHM03_00010225</name>
</gene>